<protein>
    <submittedName>
        <fullName evidence="1">2'-5' RNA ligase family protein</fullName>
    </submittedName>
</protein>
<dbReference type="RefSeq" id="WP_117381460.1">
    <property type="nucleotide sequence ID" value="NZ_QWDE01000001.1"/>
</dbReference>
<reference evidence="1 2" key="1">
    <citation type="submission" date="2018-08" db="EMBL/GenBank/DDBJ databases">
        <title>Mucilaginibacter terrae sp. nov., isolated from manganese diggings.</title>
        <authorList>
            <person name="Huang Y."/>
            <person name="Zhou Z."/>
        </authorList>
    </citation>
    <scope>NUCLEOTIDE SEQUENCE [LARGE SCALE GENOMIC DNA]</scope>
    <source>
        <strain evidence="1 2">ZH6</strain>
    </source>
</reference>
<dbReference type="GO" id="GO:0016874">
    <property type="term" value="F:ligase activity"/>
    <property type="evidence" value="ECO:0007669"/>
    <property type="project" value="UniProtKB-KW"/>
</dbReference>
<keyword evidence="1" id="KW-0436">Ligase</keyword>
<accession>A0A3E2NU86</accession>
<evidence type="ECO:0000313" key="1">
    <source>
        <dbReference type="EMBL" id="RFZ84572.1"/>
    </source>
</evidence>
<evidence type="ECO:0000313" key="2">
    <source>
        <dbReference type="Proteomes" id="UP000260823"/>
    </source>
</evidence>
<dbReference type="InterPro" id="IPR009097">
    <property type="entry name" value="Cyclic_Pdiesterase"/>
</dbReference>
<sequence>MSHVAPLILTLQIDEASQNFFDQLRSRYFPPERNYLAAHLTLFHQLPPDNIAIIDCLSRIAAEQKSFKAEVGAVASIGNGVAYKIESSLLQHLHKLLQKEWSKFLIPQDKQKLWPHITIQNKVAASTAKLLLEELKGQFEPFSITATGFNLWEYLNGPWRFIQTFSFGGSET</sequence>
<gene>
    <name evidence="1" type="ORF">DYU05_02850</name>
</gene>
<proteinExistence type="predicted"/>
<dbReference type="OrthoDB" id="793003at2"/>
<dbReference type="EMBL" id="QWDE01000001">
    <property type="protein sequence ID" value="RFZ84572.1"/>
    <property type="molecule type" value="Genomic_DNA"/>
</dbReference>
<dbReference type="Proteomes" id="UP000260823">
    <property type="component" value="Unassembled WGS sequence"/>
</dbReference>
<organism evidence="1 2">
    <name type="scientific">Mucilaginibacter terrenus</name>
    <dbReference type="NCBI Taxonomy" id="2482727"/>
    <lineage>
        <taxon>Bacteria</taxon>
        <taxon>Pseudomonadati</taxon>
        <taxon>Bacteroidota</taxon>
        <taxon>Sphingobacteriia</taxon>
        <taxon>Sphingobacteriales</taxon>
        <taxon>Sphingobacteriaceae</taxon>
        <taxon>Mucilaginibacter</taxon>
    </lineage>
</organism>
<keyword evidence="2" id="KW-1185">Reference proteome</keyword>
<dbReference type="AlphaFoldDB" id="A0A3E2NU86"/>
<dbReference type="Gene3D" id="3.90.1140.10">
    <property type="entry name" value="Cyclic phosphodiesterase"/>
    <property type="match status" value="1"/>
</dbReference>
<comment type="caution">
    <text evidence="1">The sequence shown here is derived from an EMBL/GenBank/DDBJ whole genome shotgun (WGS) entry which is preliminary data.</text>
</comment>
<dbReference type="SUPFAM" id="SSF55144">
    <property type="entry name" value="LigT-like"/>
    <property type="match status" value="1"/>
</dbReference>
<dbReference type="Pfam" id="PF13563">
    <property type="entry name" value="2_5_RNA_ligase2"/>
    <property type="match status" value="1"/>
</dbReference>
<name>A0A3E2NU86_9SPHI</name>